<dbReference type="EMBL" id="QGGT01000001">
    <property type="protein sequence ID" value="PWK38674.1"/>
    <property type="molecule type" value="Genomic_DNA"/>
</dbReference>
<dbReference type="Proteomes" id="UP000245754">
    <property type="component" value="Unassembled WGS sequence"/>
</dbReference>
<dbReference type="AlphaFoldDB" id="A0A316F1C7"/>
<proteinExistence type="predicted"/>
<evidence type="ECO:0000313" key="1">
    <source>
        <dbReference type="EMBL" id="PWK38674.1"/>
    </source>
</evidence>
<name>A0A316F1C7_9BURK</name>
<protein>
    <submittedName>
        <fullName evidence="1">Uncharacterized protein</fullName>
    </submittedName>
</protein>
<sequence length="183" mass="21105">MTYDSRFEQRIAPQLEALGFVRCTDYFQQDGDVRQFHDKEGARFSAKPDFWHPKLDLYIETKAGTLNSKTRVRTAANAEAHRRDHCRIRGKAFNVGDMYATQFSHSRYKQSAVQRALTPQSVIVVFAERVPYATMTAYAKVGMVAIHLDALPQYLHYIQFTRYGLPVSWNLPYPEHGSSFVLH</sequence>
<accession>A0A316F1C7</accession>
<reference evidence="1 2" key="1">
    <citation type="submission" date="2018-05" db="EMBL/GenBank/DDBJ databases">
        <title>Genomic Encyclopedia of Type Strains, Phase IV (KMG-V): Genome sequencing to study the core and pangenomes of soil and plant-associated prokaryotes.</title>
        <authorList>
            <person name="Whitman W."/>
        </authorList>
    </citation>
    <scope>NUCLEOTIDE SEQUENCE [LARGE SCALE GENOMIC DNA]</scope>
    <source>
        <strain evidence="1 2">SLV-132</strain>
    </source>
</reference>
<keyword evidence="2" id="KW-1185">Reference proteome</keyword>
<comment type="caution">
    <text evidence="1">The sequence shown here is derived from an EMBL/GenBank/DDBJ whole genome shotgun (WGS) entry which is preliminary data.</text>
</comment>
<evidence type="ECO:0000313" key="2">
    <source>
        <dbReference type="Proteomes" id="UP000245754"/>
    </source>
</evidence>
<dbReference type="RefSeq" id="WP_109582239.1">
    <property type="nucleotide sequence ID" value="NZ_QGGT01000001.1"/>
</dbReference>
<gene>
    <name evidence="1" type="ORF">C7419_1012573</name>
</gene>
<organism evidence="1 2">
    <name type="scientific">Cupriavidus plantarum</name>
    <dbReference type="NCBI Taxonomy" id="942865"/>
    <lineage>
        <taxon>Bacteria</taxon>
        <taxon>Pseudomonadati</taxon>
        <taxon>Pseudomonadota</taxon>
        <taxon>Betaproteobacteria</taxon>
        <taxon>Burkholderiales</taxon>
        <taxon>Burkholderiaceae</taxon>
        <taxon>Cupriavidus</taxon>
    </lineage>
</organism>